<proteinExistence type="predicted"/>
<evidence type="ECO:0000313" key="2">
    <source>
        <dbReference type="Proteomes" id="UP000829398"/>
    </source>
</evidence>
<gene>
    <name evidence="1" type="ORF">KPL71_025332</name>
</gene>
<comment type="caution">
    <text evidence="1">The sequence shown here is derived from an EMBL/GenBank/DDBJ whole genome shotgun (WGS) entry which is preliminary data.</text>
</comment>
<organism evidence="1 2">
    <name type="scientific">Citrus sinensis</name>
    <name type="common">Sweet orange</name>
    <name type="synonym">Citrus aurantium var. sinensis</name>
    <dbReference type="NCBI Taxonomy" id="2711"/>
    <lineage>
        <taxon>Eukaryota</taxon>
        <taxon>Viridiplantae</taxon>
        <taxon>Streptophyta</taxon>
        <taxon>Embryophyta</taxon>
        <taxon>Tracheophyta</taxon>
        <taxon>Spermatophyta</taxon>
        <taxon>Magnoliopsida</taxon>
        <taxon>eudicotyledons</taxon>
        <taxon>Gunneridae</taxon>
        <taxon>Pentapetalae</taxon>
        <taxon>rosids</taxon>
        <taxon>malvids</taxon>
        <taxon>Sapindales</taxon>
        <taxon>Rutaceae</taxon>
        <taxon>Aurantioideae</taxon>
        <taxon>Citrus</taxon>
    </lineage>
</organism>
<sequence length="565" mass="64941">MSCTFRPETELVQYSPSSRRLRNRIISAPRNSPSSSRSFDNWNLIFVAACWLSISLDGSFFYILYIDDYRKCLVLAKDLTFTLVVLRTVLDSFQIVYVYIRAHTHVPVPDFINGRGFHTSKWTFAKKFFCLLNGIVSVLPLPQAVIYLVVPKMRGHKFLSAMSLLKFVLVAQFLPRFVRMYQLFTKAASSSGAVHGLASGIFHFLVYLLVSHFGDHRSLNAFCPAKLRDPTSFDFGMFHDALQSGIVEVTNFLQKFLYCFQWGIRSLSFAQNFQTSTDAWENIFSSAMTITGAVFIPFHLWNVMQFLQHINGNSERKIRKSSQMQEVEMWRLFHVLSDNLKQKIRKYCQSVFQGTEGFNLHQFFNDLPPELSFAMKHELCLPVLKEVPMLQRMDEQRMNAILYHFNLVPYTQGMFLVQEGNPVNKLQLIVVGGDTLSWSSTSVFTPRKDGEFCGEELVSWAVDQQSDSSTVFPRSTRTVEAVTQVDAFSIEAGDLKEFVNQCRQPDGQLPKCFRYGSEKWRNWAAVIIQQAWCRQRKKKFQTSLLAVTPSRFAVSSLRPIRPEAT</sequence>
<evidence type="ECO:0000313" key="1">
    <source>
        <dbReference type="EMBL" id="KAH9677300.1"/>
    </source>
</evidence>
<dbReference type="Proteomes" id="UP000829398">
    <property type="component" value="Chromosome 9"/>
</dbReference>
<protein>
    <submittedName>
        <fullName evidence="1">Cyclic nucleotide-gated ion channel 1</fullName>
    </submittedName>
</protein>
<dbReference type="EMBL" id="CM039178">
    <property type="protein sequence ID" value="KAH9677300.1"/>
    <property type="molecule type" value="Genomic_DNA"/>
</dbReference>
<name>A0ACB8HR68_CITSI</name>
<keyword evidence="2" id="KW-1185">Reference proteome</keyword>
<reference evidence="2" key="1">
    <citation type="journal article" date="2023" name="Hortic. Res.">
        <title>A chromosome-level phased genome enabling allele-level studies in sweet orange: a case study on citrus Huanglongbing tolerance.</title>
        <authorList>
            <person name="Wu B."/>
            <person name="Yu Q."/>
            <person name="Deng Z."/>
            <person name="Duan Y."/>
            <person name="Luo F."/>
            <person name="Gmitter F. Jr."/>
        </authorList>
    </citation>
    <scope>NUCLEOTIDE SEQUENCE [LARGE SCALE GENOMIC DNA]</scope>
    <source>
        <strain evidence="2">cv. Valencia</strain>
    </source>
</reference>
<accession>A0ACB8HR68</accession>